<reference evidence="3 4" key="1">
    <citation type="submission" date="2016-08" db="EMBL/GenBank/DDBJ databases">
        <authorList>
            <person name="Seilhamer J.J."/>
        </authorList>
    </citation>
    <scope>NUCLEOTIDE SEQUENCE [LARGE SCALE GENOMIC DNA]</scope>
    <source>
        <strain evidence="3 4">P1-7</strain>
    </source>
</reference>
<dbReference type="InterPro" id="IPR009506">
    <property type="entry name" value="YjiS-like"/>
</dbReference>
<accession>A0A1C3VKL6</accession>
<dbReference type="AlphaFoldDB" id="A0A1C3VKL6"/>
<feature type="region of interest" description="Disordered" evidence="1">
    <location>
        <begin position="1"/>
        <end position="29"/>
    </location>
</feature>
<organism evidence="3 4">
    <name type="scientific">Rhizobium lusitanum</name>
    <dbReference type="NCBI Taxonomy" id="293958"/>
    <lineage>
        <taxon>Bacteria</taxon>
        <taxon>Pseudomonadati</taxon>
        <taxon>Pseudomonadota</taxon>
        <taxon>Alphaproteobacteria</taxon>
        <taxon>Hyphomicrobiales</taxon>
        <taxon>Rhizobiaceae</taxon>
        <taxon>Rhizobium/Agrobacterium group</taxon>
        <taxon>Rhizobium</taxon>
    </lineage>
</organism>
<dbReference type="Pfam" id="PF06568">
    <property type="entry name" value="YjiS-like"/>
    <property type="match status" value="1"/>
</dbReference>
<protein>
    <submittedName>
        <fullName evidence="3">Uncharacterized conserved protein YjiS, DUF1127 family</fullName>
    </submittedName>
</protein>
<dbReference type="Proteomes" id="UP000199205">
    <property type="component" value="Unassembled WGS sequence"/>
</dbReference>
<feature type="domain" description="YjiS-like" evidence="2">
    <location>
        <begin position="35"/>
        <end position="71"/>
    </location>
</feature>
<evidence type="ECO:0000313" key="3">
    <source>
        <dbReference type="EMBL" id="SCB28248.1"/>
    </source>
</evidence>
<evidence type="ECO:0000256" key="1">
    <source>
        <dbReference type="SAM" id="MobiDB-lite"/>
    </source>
</evidence>
<name>A0A1C3VKL6_9HYPH</name>
<sequence>MSTIDTIRPAQAKDAFAAGRDTRAAQPKSRAAHRLWTSFLLWMQKRESRCVLRELTDDQLRDVGLTPSEARTEVSKSFFWD</sequence>
<dbReference type="RefSeq" id="WP_092573787.1">
    <property type="nucleotide sequence ID" value="NZ_FMAF01000005.1"/>
</dbReference>
<proteinExistence type="predicted"/>
<evidence type="ECO:0000259" key="2">
    <source>
        <dbReference type="Pfam" id="PF06568"/>
    </source>
</evidence>
<dbReference type="EMBL" id="FMAF01000005">
    <property type="protein sequence ID" value="SCB28248.1"/>
    <property type="molecule type" value="Genomic_DNA"/>
</dbReference>
<evidence type="ECO:0000313" key="4">
    <source>
        <dbReference type="Proteomes" id="UP000199205"/>
    </source>
</evidence>
<dbReference type="OrthoDB" id="8399238at2"/>
<gene>
    <name evidence="3" type="ORF">GA0061101_105436</name>
</gene>